<proteinExistence type="predicted"/>
<protein>
    <submittedName>
        <fullName evidence="1">Uncharacterized protein</fullName>
    </submittedName>
</protein>
<sequence>MVVAEVPRLGAPWAPGRFCCWRRKEDFEPSVSTSSINKPANSFVRLPLQLHSLPNHCVVVTTAAFDPTAW</sequence>
<keyword evidence="2" id="KW-1185">Reference proteome</keyword>
<name>A0ACB9R3M5_9MYRT</name>
<dbReference type="Proteomes" id="UP001057402">
    <property type="component" value="Chromosome 4"/>
</dbReference>
<gene>
    <name evidence="1" type="ORF">MLD38_011064</name>
</gene>
<accession>A0ACB9R3M5</accession>
<organism evidence="1 2">
    <name type="scientific">Melastoma candidum</name>
    <dbReference type="NCBI Taxonomy" id="119954"/>
    <lineage>
        <taxon>Eukaryota</taxon>
        <taxon>Viridiplantae</taxon>
        <taxon>Streptophyta</taxon>
        <taxon>Embryophyta</taxon>
        <taxon>Tracheophyta</taxon>
        <taxon>Spermatophyta</taxon>
        <taxon>Magnoliopsida</taxon>
        <taxon>eudicotyledons</taxon>
        <taxon>Gunneridae</taxon>
        <taxon>Pentapetalae</taxon>
        <taxon>rosids</taxon>
        <taxon>malvids</taxon>
        <taxon>Myrtales</taxon>
        <taxon>Melastomataceae</taxon>
        <taxon>Melastomatoideae</taxon>
        <taxon>Melastomateae</taxon>
        <taxon>Melastoma</taxon>
    </lineage>
</organism>
<dbReference type="EMBL" id="CM042883">
    <property type="protein sequence ID" value="KAI4372881.1"/>
    <property type="molecule type" value="Genomic_DNA"/>
</dbReference>
<comment type="caution">
    <text evidence="1">The sequence shown here is derived from an EMBL/GenBank/DDBJ whole genome shotgun (WGS) entry which is preliminary data.</text>
</comment>
<evidence type="ECO:0000313" key="2">
    <source>
        <dbReference type="Proteomes" id="UP001057402"/>
    </source>
</evidence>
<evidence type="ECO:0000313" key="1">
    <source>
        <dbReference type="EMBL" id="KAI4372881.1"/>
    </source>
</evidence>
<reference evidence="2" key="1">
    <citation type="journal article" date="2023" name="Front. Plant Sci.">
        <title>Chromosomal-level genome assembly of Melastoma candidum provides insights into trichome evolution.</title>
        <authorList>
            <person name="Zhong Y."/>
            <person name="Wu W."/>
            <person name="Sun C."/>
            <person name="Zou P."/>
            <person name="Liu Y."/>
            <person name="Dai S."/>
            <person name="Zhou R."/>
        </authorList>
    </citation>
    <scope>NUCLEOTIDE SEQUENCE [LARGE SCALE GENOMIC DNA]</scope>
</reference>